<dbReference type="InterPro" id="IPR003347">
    <property type="entry name" value="JmjC_dom"/>
</dbReference>
<keyword evidence="3" id="KW-1185">Reference proteome</keyword>
<reference evidence="2 3" key="1">
    <citation type="submission" date="2019-04" db="EMBL/GenBank/DDBJ databases">
        <title>Whole Genome Sequencing of Pectobacterium punjabense SS95.</title>
        <authorList>
            <person name="Sarfraz S."/>
            <person name="Oulghazi S."/>
            <person name="Roques C."/>
            <person name="Vandecasteele C."/>
            <person name="Faure D."/>
        </authorList>
    </citation>
    <scope>NUCLEOTIDE SEQUENCE [LARGE SCALE GENOMIC DNA]</scope>
    <source>
        <strain evidence="2 3">SS95</strain>
    </source>
</reference>
<protein>
    <submittedName>
        <fullName evidence="2">Cupin</fullName>
    </submittedName>
</protein>
<gene>
    <name evidence="2" type="ORF">E2566_17765</name>
</gene>
<accession>A0ABX6L5M6</accession>
<dbReference type="GeneID" id="90764804"/>
<dbReference type="PROSITE" id="PS51184">
    <property type="entry name" value="JMJC"/>
    <property type="match status" value="1"/>
</dbReference>
<feature type="domain" description="JmjC" evidence="1">
    <location>
        <begin position="93"/>
        <end position="252"/>
    </location>
</feature>
<evidence type="ECO:0000313" key="3">
    <source>
        <dbReference type="Proteomes" id="UP000502681"/>
    </source>
</evidence>
<evidence type="ECO:0000313" key="2">
    <source>
        <dbReference type="EMBL" id="QJA21619.1"/>
    </source>
</evidence>
<dbReference type="RefSeq" id="WP_107168052.1">
    <property type="nucleotide sequence ID" value="NZ_CP038498.1"/>
</dbReference>
<evidence type="ECO:0000259" key="1">
    <source>
        <dbReference type="PROSITE" id="PS51184"/>
    </source>
</evidence>
<dbReference type="InterPro" id="IPR041667">
    <property type="entry name" value="Cupin_8"/>
</dbReference>
<dbReference type="Gene3D" id="2.60.120.650">
    <property type="entry name" value="Cupin"/>
    <property type="match status" value="1"/>
</dbReference>
<dbReference type="Pfam" id="PF13621">
    <property type="entry name" value="Cupin_8"/>
    <property type="match status" value="1"/>
</dbReference>
<dbReference type="SMART" id="SM00558">
    <property type="entry name" value="JmjC"/>
    <property type="match status" value="1"/>
</dbReference>
<dbReference type="PANTHER" id="PTHR12461:SF105">
    <property type="entry name" value="HYPOXIA-INDUCIBLE FACTOR 1-ALPHA INHIBITOR"/>
    <property type="match status" value="1"/>
</dbReference>
<dbReference type="SUPFAM" id="SSF51197">
    <property type="entry name" value="Clavaminate synthase-like"/>
    <property type="match status" value="1"/>
</dbReference>
<sequence>MKKIDLKSKPLTKDNLKKHTRNMTQPCIFFNLPLNKKLDSCSVEDILSLKEKKFLSSIHNGSYWSDKPLYAEVQGRNKRLDLESMFLDNNGDYYVTYFRSTRDNPTGWKTIRTCGNNDFDNFLAEKTDFMDYMKGSNLHNHWVSNGKTLSLLHADPVDTLFLQIKGVKTFRLIPESYKIALLADFKQPHKLKYNVEELKKNGNSIIEIDIHPGTAVFMPAWCFHEIESKNEGLNISLTSHYLRKRKLYEISPFQIINKFRRFLYPKIVNKKRIEFQLSNLSPESIPFFPWFSSYVYNNNFKYDTTFQHKNFLINRVKVKITPITNELLNLILNEVDGYKSIYRISKDKEIEIDKLLNVFKQLIEDEFIQILFESDDKYNYFYQSIEPKNIYI</sequence>
<dbReference type="Proteomes" id="UP000502681">
    <property type="component" value="Chromosome"/>
</dbReference>
<dbReference type="PANTHER" id="PTHR12461">
    <property type="entry name" value="HYPOXIA-INDUCIBLE FACTOR 1 ALPHA INHIBITOR-RELATED"/>
    <property type="match status" value="1"/>
</dbReference>
<proteinExistence type="predicted"/>
<organism evidence="2 3">
    <name type="scientific">Pectobacterium punjabense</name>
    <dbReference type="NCBI Taxonomy" id="2108399"/>
    <lineage>
        <taxon>Bacteria</taxon>
        <taxon>Pseudomonadati</taxon>
        <taxon>Pseudomonadota</taxon>
        <taxon>Gammaproteobacteria</taxon>
        <taxon>Enterobacterales</taxon>
        <taxon>Pectobacteriaceae</taxon>
        <taxon>Pectobacterium</taxon>
    </lineage>
</organism>
<dbReference type="EMBL" id="CP038498">
    <property type="protein sequence ID" value="QJA21619.1"/>
    <property type="molecule type" value="Genomic_DNA"/>
</dbReference>
<name>A0ABX6L5M6_9GAMM</name>